<dbReference type="EMBL" id="PCRR01000007">
    <property type="protein sequence ID" value="PIP24745.1"/>
    <property type="molecule type" value="Genomic_DNA"/>
</dbReference>
<dbReference type="PROSITE" id="PS00198">
    <property type="entry name" value="4FE4S_FER_1"/>
    <property type="match status" value="1"/>
</dbReference>
<evidence type="ECO:0000256" key="2">
    <source>
        <dbReference type="ARBA" id="ARBA00023004"/>
    </source>
</evidence>
<evidence type="ECO:0000313" key="5">
    <source>
        <dbReference type="EMBL" id="PIP24745.1"/>
    </source>
</evidence>
<dbReference type="AlphaFoldDB" id="A0A2G9YZS4"/>
<keyword evidence="3" id="KW-0411">Iron-sulfur</keyword>
<keyword evidence="2" id="KW-0408">Iron</keyword>
<dbReference type="InterPro" id="IPR017896">
    <property type="entry name" value="4Fe4S_Fe-S-bd"/>
</dbReference>
<organism evidence="5 6">
    <name type="scientific">Candidatus Nealsonbacteria bacterium CG23_combo_of_CG06-09_8_20_14_all_36_125</name>
    <dbReference type="NCBI Taxonomy" id="1974719"/>
    <lineage>
        <taxon>Bacteria</taxon>
        <taxon>Candidatus Nealsoniibacteriota</taxon>
    </lineage>
</organism>
<dbReference type="Proteomes" id="UP000237258">
    <property type="component" value="Unassembled WGS sequence"/>
</dbReference>
<dbReference type="SUPFAM" id="SSF54862">
    <property type="entry name" value="4Fe-4S ferredoxins"/>
    <property type="match status" value="1"/>
</dbReference>
<dbReference type="PROSITE" id="PS51379">
    <property type="entry name" value="4FE4S_FER_2"/>
    <property type="match status" value="1"/>
</dbReference>
<proteinExistence type="predicted"/>
<evidence type="ECO:0000259" key="4">
    <source>
        <dbReference type="PROSITE" id="PS51379"/>
    </source>
</evidence>
<dbReference type="GO" id="GO:0046872">
    <property type="term" value="F:metal ion binding"/>
    <property type="evidence" value="ECO:0007669"/>
    <property type="project" value="UniProtKB-KW"/>
</dbReference>
<accession>A0A2G9YZS4</accession>
<sequence>MAYKVNKEKCLGCGVCTANCPGGTELKEDGKAEVIDQEKLKKCGGEDVCPYGAIEKTNEK</sequence>
<comment type="caution">
    <text evidence="5">The sequence shown here is derived from an EMBL/GenBank/DDBJ whole genome shotgun (WGS) entry which is preliminary data.</text>
</comment>
<dbReference type="Gene3D" id="3.30.70.20">
    <property type="match status" value="1"/>
</dbReference>
<dbReference type="InterPro" id="IPR017900">
    <property type="entry name" value="4Fe4S_Fe_S_CS"/>
</dbReference>
<dbReference type="Pfam" id="PF13459">
    <property type="entry name" value="Fer4_15"/>
    <property type="match status" value="1"/>
</dbReference>
<keyword evidence="1" id="KW-0479">Metal-binding</keyword>
<gene>
    <name evidence="5" type="ORF">COX33_00225</name>
</gene>
<protein>
    <submittedName>
        <fullName evidence="5">Ferredoxin</fullName>
    </submittedName>
</protein>
<evidence type="ECO:0000256" key="3">
    <source>
        <dbReference type="ARBA" id="ARBA00023014"/>
    </source>
</evidence>
<evidence type="ECO:0000256" key="1">
    <source>
        <dbReference type="ARBA" id="ARBA00022723"/>
    </source>
</evidence>
<dbReference type="GO" id="GO:0051536">
    <property type="term" value="F:iron-sulfur cluster binding"/>
    <property type="evidence" value="ECO:0007669"/>
    <property type="project" value="UniProtKB-KW"/>
</dbReference>
<reference evidence="5 6" key="1">
    <citation type="submission" date="2017-09" db="EMBL/GenBank/DDBJ databases">
        <title>Depth-based differentiation of microbial function through sediment-hosted aquifers and enrichment of novel symbionts in the deep terrestrial subsurface.</title>
        <authorList>
            <person name="Probst A.J."/>
            <person name="Ladd B."/>
            <person name="Jarett J.K."/>
            <person name="Geller-Mcgrath D.E."/>
            <person name="Sieber C.M."/>
            <person name="Emerson J.B."/>
            <person name="Anantharaman K."/>
            <person name="Thomas B.C."/>
            <person name="Malmstrom R."/>
            <person name="Stieglmeier M."/>
            <person name="Klingl A."/>
            <person name="Woyke T."/>
            <person name="Ryan C.M."/>
            <person name="Banfield J.F."/>
        </authorList>
    </citation>
    <scope>NUCLEOTIDE SEQUENCE [LARGE SCALE GENOMIC DNA]</scope>
    <source>
        <strain evidence="5">CG23_combo_of_CG06-09_8_20_14_all_36_125</strain>
    </source>
</reference>
<evidence type="ECO:0000313" key="6">
    <source>
        <dbReference type="Proteomes" id="UP000237258"/>
    </source>
</evidence>
<feature type="domain" description="4Fe-4S ferredoxin-type" evidence="4">
    <location>
        <begin position="1"/>
        <end position="29"/>
    </location>
</feature>
<name>A0A2G9YZS4_9BACT</name>